<keyword evidence="9" id="KW-0234">DNA repair</keyword>
<evidence type="ECO:0000313" key="18">
    <source>
        <dbReference type="EMBL" id="SEN42308.1"/>
    </source>
</evidence>
<dbReference type="InterPro" id="IPR036206">
    <property type="entry name" value="ThiamineP_synth_sf"/>
</dbReference>
<keyword evidence="8" id="KW-0460">Magnesium</keyword>
<dbReference type="PANTHER" id="PTHR47707">
    <property type="entry name" value="8-OXO-DGTP DIPHOSPHATASE"/>
    <property type="match status" value="1"/>
</dbReference>
<dbReference type="InterPro" id="IPR013785">
    <property type="entry name" value="Aldolase_TIM"/>
</dbReference>
<dbReference type="Gene3D" id="3.90.79.10">
    <property type="entry name" value="Nucleoside Triphosphate Pyrophosphohydrolase"/>
    <property type="match status" value="1"/>
</dbReference>
<dbReference type="SUPFAM" id="SSF51391">
    <property type="entry name" value="Thiamin phosphate synthase"/>
    <property type="match status" value="1"/>
</dbReference>
<evidence type="ECO:0000256" key="1">
    <source>
        <dbReference type="ARBA" id="ARBA00001946"/>
    </source>
</evidence>
<dbReference type="InterPro" id="IPR022998">
    <property type="entry name" value="ThiamineP_synth_TenI"/>
</dbReference>
<evidence type="ECO:0000256" key="12">
    <source>
        <dbReference type="ARBA" id="ARBA00038905"/>
    </source>
</evidence>
<dbReference type="Pfam" id="PF00293">
    <property type="entry name" value="NUDIX"/>
    <property type="match status" value="1"/>
</dbReference>
<dbReference type="GO" id="GO:0008413">
    <property type="term" value="F:8-oxo-7,8-dihydroguanosine triphosphate pyrophosphatase activity"/>
    <property type="evidence" value="ECO:0007669"/>
    <property type="project" value="TreeGrafter"/>
</dbReference>
<evidence type="ECO:0000256" key="14">
    <source>
        <dbReference type="ARBA" id="ARBA00041592"/>
    </source>
</evidence>
<protein>
    <recommendedName>
        <fullName evidence="13">8-oxo-dGTP diphosphatase</fullName>
        <ecNumber evidence="12">3.6.1.55</ecNumber>
    </recommendedName>
    <alternativeName>
        <fullName evidence="16">7,8-dihydro-8-oxoguanine-triphosphatase</fullName>
    </alternativeName>
    <alternativeName>
        <fullName evidence="15">Mutator protein MutT</fullName>
    </alternativeName>
    <alternativeName>
        <fullName evidence="14">dGTP pyrophosphohydrolase</fullName>
    </alternativeName>
</protein>
<comment type="cofactor">
    <cofactor evidence="1">
        <name>Mg(2+)</name>
        <dbReference type="ChEBI" id="CHEBI:18420"/>
    </cofactor>
</comment>
<reference evidence="18 19" key="1">
    <citation type="submission" date="2016-10" db="EMBL/GenBank/DDBJ databases">
        <authorList>
            <person name="de Groot N.N."/>
        </authorList>
    </citation>
    <scope>NUCLEOTIDE SEQUENCE [LARGE SCALE GENOMIC DNA]</scope>
    <source>
        <strain evidence="18 19">Nl18</strain>
    </source>
</reference>
<evidence type="ECO:0000256" key="4">
    <source>
        <dbReference type="ARBA" id="ARBA00022705"/>
    </source>
</evidence>
<dbReference type="Proteomes" id="UP000183898">
    <property type="component" value="Unassembled WGS sequence"/>
</dbReference>
<dbReference type="AlphaFoldDB" id="A0A1H8GG71"/>
<comment type="catalytic activity">
    <reaction evidence="11">
        <text>8-oxo-GTP + H2O = 8-oxo-GMP + diphosphate + H(+)</text>
        <dbReference type="Rhea" id="RHEA:67616"/>
        <dbReference type="ChEBI" id="CHEBI:15377"/>
        <dbReference type="ChEBI" id="CHEBI:15378"/>
        <dbReference type="ChEBI" id="CHEBI:33019"/>
        <dbReference type="ChEBI" id="CHEBI:143553"/>
        <dbReference type="ChEBI" id="CHEBI:145694"/>
    </reaction>
</comment>
<dbReference type="Pfam" id="PF02581">
    <property type="entry name" value="TMP-TENI"/>
    <property type="match status" value="1"/>
</dbReference>
<keyword evidence="6" id="KW-0227">DNA damage</keyword>
<keyword evidence="3" id="KW-0515">Mutator protein</keyword>
<sequence>MLPAPSIVEVAAAIIIRSDGSFLLARRPEGKPYAGYWEFPGGKVNPEESLLRALKRELLEELGIHVKHAYPWITRTFTYPHAMVRLHFYRVVEWHGEPHPYEDQELSWQFADNVSVEPLLPANAPVLRALDLPPVYGITNAEEWGPQIAAARIEHALQKGLRLVQLREKEMRSKALEAFTREVTALAHHYGARILVNSGTGNASLCQELDMDGIHFTSVDLMNLSKRPDVEWCGASCHNAEELFRAEQLEMDFAVLAPVLPTLSHPDSPALGWRKFGRLIHGSAIPVYALGGLRSEDLAIAWEHGAHGIALMRRIEQVRGTGQMA</sequence>
<dbReference type="GO" id="GO:0046872">
    <property type="term" value="F:metal ion binding"/>
    <property type="evidence" value="ECO:0007669"/>
    <property type="project" value="UniProtKB-KW"/>
</dbReference>
<dbReference type="NCBIfam" id="NF006530">
    <property type="entry name" value="PRK08999.1"/>
    <property type="match status" value="1"/>
</dbReference>
<dbReference type="Gene3D" id="3.20.20.70">
    <property type="entry name" value="Aldolase class I"/>
    <property type="match status" value="1"/>
</dbReference>
<dbReference type="CDD" id="cd00564">
    <property type="entry name" value="TMP_TenI"/>
    <property type="match status" value="1"/>
</dbReference>
<evidence type="ECO:0000256" key="7">
    <source>
        <dbReference type="ARBA" id="ARBA00022801"/>
    </source>
</evidence>
<dbReference type="InterPro" id="IPR047127">
    <property type="entry name" value="MutT-like"/>
</dbReference>
<dbReference type="PROSITE" id="PS51462">
    <property type="entry name" value="NUDIX"/>
    <property type="match status" value="1"/>
</dbReference>
<evidence type="ECO:0000256" key="6">
    <source>
        <dbReference type="ARBA" id="ARBA00022763"/>
    </source>
</evidence>
<dbReference type="GO" id="GO:0044716">
    <property type="term" value="F:8-oxo-GDP phosphatase activity"/>
    <property type="evidence" value="ECO:0007669"/>
    <property type="project" value="TreeGrafter"/>
</dbReference>
<dbReference type="CDD" id="cd03425">
    <property type="entry name" value="NUDIX_MutT_NudA_like"/>
    <property type="match status" value="1"/>
</dbReference>
<dbReference type="GO" id="GO:0035539">
    <property type="term" value="F:8-oxo-7,8-dihydrodeoxyguanosine triphosphate pyrophosphatase activity"/>
    <property type="evidence" value="ECO:0007669"/>
    <property type="project" value="UniProtKB-EC"/>
</dbReference>
<dbReference type="InterPro" id="IPR020084">
    <property type="entry name" value="NUDIX_hydrolase_CS"/>
</dbReference>
<dbReference type="GO" id="GO:0009228">
    <property type="term" value="P:thiamine biosynthetic process"/>
    <property type="evidence" value="ECO:0007669"/>
    <property type="project" value="UniProtKB-KW"/>
</dbReference>
<evidence type="ECO:0000256" key="10">
    <source>
        <dbReference type="ARBA" id="ARBA00035861"/>
    </source>
</evidence>
<keyword evidence="5" id="KW-0479">Metal-binding</keyword>
<evidence type="ECO:0000313" key="19">
    <source>
        <dbReference type="Proteomes" id="UP000183898"/>
    </source>
</evidence>
<feature type="domain" description="Nudix hydrolase" evidence="17">
    <location>
        <begin position="5"/>
        <end position="134"/>
    </location>
</feature>
<organism evidence="18 19">
    <name type="scientific">Nitrosospira multiformis</name>
    <dbReference type="NCBI Taxonomy" id="1231"/>
    <lineage>
        <taxon>Bacteria</taxon>
        <taxon>Pseudomonadati</taxon>
        <taxon>Pseudomonadota</taxon>
        <taxon>Betaproteobacteria</taxon>
        <taxon>Nitrosomonadales</taxon>
        <taxon>Nitrosomonadaceae</taxon>
        <taxon>Nitrosospira</taxon>
    </lineage>
</organism>
<evidence type="ECO:0000256" key="8">
    <source>
        <dbReference type="ARBA" id="ARBA00022842"/>
    </source>
</evidence>
<dbReference type="InterPro" id="IPR015797">
    <property type="entry name" value="NUDIX_hydrolase-like_dom_sf"/>
</dbReference>
<evidence type="ECO:0000256" key="9">
    <source>
        <dbReference type="ARBA" id="ARBA00023204"/>
    </source>
</evidence>
<evidence type="ECO:0000256" key="5">
    <source>
        <dbReference type="ARBA" id="ARBA00022723"/>
    </source>
</evidence>
<dbReference type="GO" id="GO:0006281">
    <property type="term" value="P:DNA repair"/>
    <property type="evidence" value="ECO:0007669"/>
    <property type="project" value="UniProtKB-KW"/>
</dbReference>
<evidence type="ECO:0000256" key="3">
    <source>
        <dbReference type="ARBA" id="ARBA00022457"/>
    </source>
</evidence>
<evidence type="ECO:0000256" key="15">
    <source>
        <dbReference type="ARBA" id="ARBA00041979"/>
    </source>
</evidence>
<keyword evidence="7" id="KW-0378">Hydrolase</keyword>
<keyword evidence="4" id="KW-0235">DNA replication</keyword>
<dbReference type="RefSeq" id="WP_074745445.1">
    <property type="nucleotide sequence ID" value="NZ_FOCT01000004.1"/>
</dbReference>
<proteinExistence type="inferred from homology"/>
<evidence type="ECO:0000256" key="2">
    <source>
        <dbReference type="ARBA" id="ARBA00005582"/>
    </source>
</evidence>
<dbReference type="PROSITE" id="PS00893">
    <property type="entry name" value="NUDIX_BOX"/>
    <property type="match status" value="1"/>
</dbReference>
<evidence type="ECO:0000256" key="13">
    <source>
        <dbReference type="ARBA" id="ARBA00040794"/>
    </source>
</evidence>
<evidence type="ECO:0000256" key="11">
    <source>
        <dbReference type="ARBA" id="ARBA00036904"/>
    </source>
</evidence>
<comment type="similarity">
    <text evidence="2">Belongs to the Nudix hydrolase family.</text>
</comment>
<evidence type="ECO:0000256" key="16">
    <source>
        <dbReference type="ARBA" id="ARBA00042798"/>
    </source>
</evidence>
<dbReference type="SUPFAM" id="SSF55811">
    <property type="entry name" value="Nudix"/>
    <property type="match status" value="1"/>
</dbReference>
<name>A0A1H8GG71_9PROT</name>
<gene>
    <name evidence="18" type="ORF">SAMN05216404_104183</name>
</gene>
<evidence type="ECO:0000259" key="17">
    <source>
        <dbReference type="PROSITE" id="PS51462"/>
    </source>
</evidence>
<dbReference type="EMBL" id="FOCT01000004">
    <property type="protein sequence ID" value="SEN42308.1"/>
    <property type="molecule type" value="Genomic_DNA"/>
</dbReference>
<comment type="catalytic activity">
    <reaction evidence="10">
        <text>8-oxo-dGTP + H2O = 8-oxo-dGMP + diphosphate + H(+)</text>
        <dbReference type="Rhea" id="RHEA:31575"/>
        <dbReference type="ChEBI" id="CHEBI:15377"/>
        <dbReference type="ChEBI" id="CHEBI:15378"/>
        <dbReference type="ChEBI" id="CHEBI:33019"/>
        <dbReference type="ChEBI" id="CHEBI:63224"/>
        <dbReference type="ChEBI" id="CHEBI:77896"/>
        <dbReference type="EC" id="3.6.1.55"/>
    </reaction>
</comment>
<dbReference type="PANTHER" id="PTHR47707:SF1">
    <property type="entry name" value="NUDIX HYDROLASE FAMILY PROTEIN"/>
    <property type="match status" value="1"/>
</dbReference>
<dbReference type="GO" id="GO:0044715">
    <property type="term" value="F:8-oxo-dGDP phosphatase activity"/>
    <property type="evidence" value="ECO:0007669"/>
    <property type="project" value="TreeGrafter"/>
</dbReference>
<dbReference type="EC" id="3.6.1.55" evidence="12"/>
<dbReference type="GO" id="GO:0006260">
    <property type="term" value="P:DNA replication"/>
    <property type="evidence" value="ECO:0007669"/>
    <property type="project" value="UniProtKB-KW"/>
</dbReference>
<accession>A0A1H8GG71</accession>
<dbReference type="InterPro" id="IPR000086">
    <property type="entry name" value="NUDIX_hydrolase_dom"/>
</dbReference>